<evidence type="ECO:0000313" key="3">
    <source>
        <dbReference type="Proteomes" id="UP000249725"/>
    </source>
</evidence>
<proteinExistence type="predicted"/>
<dbReference type="CDD" id="cd04186">
    <property type="entry name" value="GT_2_like_c"/>
    <property type="match status" value="1"/>
</dbReference>
<dbReference type="GO" id="GO:0016740">
    <property type="term" value="F:transferase activity"/>
    <property type="evidence" value="ECO:0007669"/>
    <property type="project" value="UniProtKB-KW"/>
</dbReference>
<name>A0A328ATF9_9CAUL</name>
<dbReference type="Proteomes" id="UP000249725">
    <property type="component" value="Unassembled WGS sequence"/>
</dbReference>
<dbReference type="OrthoDB" id="9771846at2"/>
<evidence type="ECO:0000313" key="2">
    <source>
        <dbReference type="EMBL" id="RAK57839.1"/>
    </source>
</evidence>
<dbReference type="PANTHER" id="PTHR43179:SF7">
    <property type="entry name" value="RHAMNOSYLTRANSFERASE WBBL"/>
    <property type="match status" value="1"/>
</dbReference>
<dbReference type="PANTHER" id="PTHR43179">
    <property type="entry name" value="RHAMNOSYLTRANSFERASE WBBL"/>
    <property type="match status" value="1"/>
</dbReference>
<comment type="caution">
    <text evidence="2">The sequence shown here is derived from an EMBL/GenBank/DDBJ whole genome shotgun (WGS) entry which is preliminary data.</text>
</comment>
<dbReference type="EMBL" id="QFYR01000001">
    <property type="protein sequence ID" value="RAK57839.1"/>
    <property type="molecule type" value="Genomic_DNA"/>
</dbReference>
<dbReference type="RefSeq" id="WP_111514289.1">
    <property type="nucleotide sequence ID" value="NZ_QFYR01000001.1"/>
</dbReference>
<dbReference type="Gene3D" id="3.90.550.10">
    <property type="entry name" value="Spore Coat Polysaccharide Biosynthesis Protein SpsA, Chain A"/>
    <property type="match status" value="1"/>
</dbReference>
<dbReference type="AlphaFoldDB" id="A0A328ATF9"/>
<organism evidence="2 3">
    <name type="scientific">Phenylobacterium deserti</name>
    <dbReference type="NCBI Taxonomy" id="1914756"/>
    <lineage>
        <taxon>Bacteria</taxon>
        <taxon>Pseudomonadati</taxon>
        <taxon>Pseudomonadota</taxon>
        <taxon>Alphaproteobacteria</taxon>
        <taxon>Caulobacterales</taxon>
        <taxon>Caulobacteraceae</taxon>
        <taxon>Phenylobacterium</taxon>
    </lineage>
</organism>
<feature type="domain" description="Glycosyltransferase 2-like" evidence="1">
    <location>
        <begin position="27"/>
        <end position="211"/>
    </location>
</feature>
<dbReference type="InterPro" id="IPR001173">
    <property type="entry name" value="Glyco_trans_2-like"/>
</dbReference>
<keyword evidence="2" id="KW-0808">Transferase</keyword>
<keyword evidence="3" id="KW-1185">Reference proteome</keyword>
<protein>
    <submittedName>
        <fullName evidence="2">Glycosyltransferase family 2 protein</fullName>
    </submittedName>
</protein>
<accession>A0A328ATF9</accession>
<dbReference type="Pfam" id="PF00535">
    <property type="entry name" value="Glycos_transf_2"/>
    <property type="match status" value="1"/>
</dbReference>
<dbReference type="InterPro" id="IPR029044">
    <property type="entry name" value="Nucleotide-diphossugar_trans"/>
</dbReference>
<evidence type="ECO:0000259" key="1">
    <source>
        <dbReference type="Pfam" id="PF00535"/>
    </source>
</evidence>
<sequence length="312" mass="34635">MNGIAAPIVAVEPARLPDFLRPRRSVSVVMVVYMTGEALEQSLQCVLNDPLVDEFVIVDNGSTRVDAARLRNLADRDERVTLVAGHGNVGFARGANLGARTARGDLLVFLNPDAFLQPGCIAELVREIEERPVPTIVGGRVLNSDRTEQRGARRGDITPVTALLSLSRLAQRVPALRRYEVHWESDAPPEHVAPVPTISGACFCMRREDFDHVQGFDEGYFLHVEDVDLCWRVRQAGGLVLFHPKAEVIHLGHTSQTSPLRVEFHKGVGLARYFRKRSQNLSERLLAWALSPVIVCTAIARPVMWRFKGRAA</sequence>
<dbReference type="SUPFAM" id="SSF53448">
    <property type="entry name" value="Nucleotide-diphospho-sugar transferases"/>
    <property type="match status" value="1"/>
</dbReference>
<reference evidence="3" key="1">
    <citation type="submission" date="2018-05" db="EMBL/GenBank/DDBJ databases">
        <authorList>
            <person name="Li X."/>
        </authorList>
    </citation>
    <scope>NUCLEOTIDE SEQUENCE [LARGE SCALE GENOMIC DNA]</scope>
    <source>
        <strain evidence="3">YIM 73061</strain>
    </source>
</reference>
<gene>
    <name evidence="2" type="ORF">DJ018_07975</name>
</gene>